<feature type="transmembrane region" description="Helical" evidence="1">
    <location>
        <begin position="355"/>
        <end position="375"/>
    </location>
</feature>
<proteinExistence type="predicted"/>
<sequence>MELQWVPALPPISTTQIKQLLSVLWELPFCQQCLGSGASRGHDGCTSDECPDSTYQAQFRHFITYYKRLCASYEPMAMTGNPALRTHDDIRNIIKQLRLHPDNPKAEVQRLVFPKSTDPDDESNALNLAVSISMMLNCGSQEFSSILLEDGCNRIVWRQGTTLTEYMKLVLPRRETLSPQRYAQQAFLDLSCPLVMAKEMKRQAGTRFCGTDDITNHLRYDAINNVLFVFHHTAVLKEHLRLSKNCGSSPSESSCLQVAALPRQYALEVLYSTQKILFPLWDSESVTLLQSLVERASFDSDILNGNEYDFIEDNEEKIDFEYLWPRLSEIYQEIQNPRPRGWLANWLERRSGARYVMLATVAGVAFAVLLGMASLA</sequence>
<reference evidence="2" key="1">
    <citation type="journal article" date="2023" name="Mol. Phylogenet. Evol.">
        <title>Genome-scale phylogeny and comparative genomics of the fungal order Sordariales.</title>
        <authorList>
            <person name="Hensen N."/>
            <person name="Bonometti L."/>
            <person name="Westerberg I."/>
            <person name="Brannstrom I.O."/>
            <person name="Guillou S."/>
            <person name="Cros-Aarteil S."/>
            <person name="Calhoun S."/>
            <person name="Haridas S."/>
            <person name="Kuo A."/>
            <person name="Mondo S."/>
            <person name="Pangilinan J."/>
            <person name="Riley R."/>
            <person name="LaButti K."/>
            <person name="Andreopoulos B."/>
            <person name="Lipzen A."/>
            <person name="Chen C."/>
            <person name="Yan M."/>
            <person name="Daum C."/>
            <person name="Ng V."/>
            <person name="Clum A."/>
            <person name="Steindorff A."/>
            <person name="Ohm R.A."/>
            <person name="Martin F."/>
            <person name="Silar P."/>
            <person name="Natvig D.O."/>
            <person name="Lalanne C."/>
            <person name="Gautier V."/>
            <person name="Ament-Velasquez S.L."/>
            <person name="Kruys A."/>
            <person name="Hutchinson M.I."/>
            <person name="Powell A.J."/>
            <person name="Barry K."/>
            <person name="Miller A.N."/>
            <person name="Grigoriev I.V."/>
            <person name="Debuchy R."/>
            <person name="Gladieux P."/>
            <person name="Hiltunen Thoren M."/>
            <person name="Johannesson H."/>
        </authorList>
    </citation>
    <scope>NUCLEOTIDE SEQUENCE</scope>
    <source>
        <strain evidence="2">CBS 990.96</strain>
    </source>
</reference>
<organism evidence="2 3">
    <name type="scientific">Podospora fimiseda</name>
    <dbReference type="NCBI Taxonomy" id="252190"/>
    <lineage>
        <taxon>Eukaryota</taxon>
        <taxon>Fungi</taxon>
        <taxon>Dikarya</taxon>
        <taxon>Ascomycota</taxon>
        <taxon>Pezizomycotina</taxon>
        <taxon>Sordariomycetes</taxon>
        <taxon>Sordariomycetidae</taxon>
        <taxon>Sordariales</taxon>
        <taxon>Podosporaceae</taxon>
        <taxon>Podospora</taxon>
    </lineage>
</organism>
<evidence type="ECO:0000256" key="1">
    <source>
        <dbReference type="SAM" id="Phobius"/>
    </source>
</evidence>
<keyword evidence="1" id="KW-0472">Membrane</keyword>
<evidence type="ECO:0000313" key="3">
    <source>
        <dbReference type="Proteomes" id="UP001301958"/>
    </source>
</evidence>
<name>A0AAN7BE75_9PEZI</name>
<accession>A0AAN7BE75</accession>
<gene>
    <name evidence="2" type="ORF">QBC38DRAFT_493695</name>
</gene>
<dbReference type="EMBL" id="MU865666">
    <property type="protein sequence ID" value="KAK4220688.1"/>
    <property type="molecule type" value="Genomic_DNA"/>
</dbReference>
<keyword evidence="1" id="KW-0812">Transmembrane</keyword>
<keyword evidence="1" id="KW-1133">Transmembrane helix</keyword>
<dbReference type="AlphaFoldDB" id="A0AAN7BE75"/>
<keyword evidence="3" id="KW-1185">Reference proteome</keyword>
<comment type="caution">
    <text evidence="2">The sequence shown here is derived from an EMBL/GenBank/DDBJ whole genome shotgun (WGS) entry which is preliminary data.</text>
</comment>
<reference evidence="2" key="2">
    <citation type="submission" date="2023-05" db="EMBL/GenBank/DDBJ databases">
        <authorList>
            <consortium name="Lawrence Berkeley National Laboratory"/>
            <person name="Steindorff A."/>
            <person name="Hensen N."/>
            <person name="Bonometti L."/>
            <person name="Westerberg I."/>
            <person name="Brannstrom I.O."/>
            <person name="Guillou S."/>
            <person name="Cros-Aarteil S."/>
            <person name="Calhoun S."/>
            <person name="Haridas S."/>
            <person name="Kuo A."/>
            <person name="Mondo S."/>
            <person name="Pangilinan J."/>
            <person name="Riley R."/>
            <person name="Labutti K."/>
            <person name="Andreopoulos B."/>
            <person name="Lipzen A."/>
            <person name="Chen C."/>
            <person name="Yanf M."/>
            <person name="Daum C."/>
            <person name="Ng V."/>
            <person name="Clum A."/>
            <person name="Ohm R."/>
            <person name="Martin F."/>
            <person name="Silar P."/>
            <person name="Natvig D."/>
            <person name="Lalanne C."/>
            <person name="Gautier V."/>
            <person name="Ament-Velasquez S.L."/>
            <person name="Kruys A."/>
            <person name="Hutchinson M.I."/>
            <person name="Powell A.J."/>
            <person name="Barry K."/>
            <person name="Miller A.N."/>
            <person name="Grigoriev I.V."/>
            <person name="Debuchy R."/>
            <person name="Gladieux P."/>
            <person name="Thoren M.H."/>
            <person name="Johannesson H."/>
        </authorList>
    </citation>
    <scope>NUCLEOTIDE SEQUENCE</scope>
    <source>
        <strain evidence="2">CBS 990.96</strain>
    </source>
</reference>
<protein>
    <submittedName>
        <fullName evidence="2">Uncharacterized protein</fullName>
    </submittedName>
</protein>
<dbReference type="Proteomes" id="UP001301958">
    <property type="component" value="Unassembled WGS sequence"/>
</dbReference>
<feature type="non-terminal residue" evidence="2">
    <location>
        <position position="376"/>
    </location>
</feature>
<evidence type="ECO:0000313" key="2">
    <source>
        <dbReference type="EMBL" id="KAK4220688.1"/>
    </source>
</evidence>